<dbReference type="CDD" id="cd00383">
    <property type="entry name" value="trans_reg_C"/>
    <property type="match status" value="1"/>
</dbReference>
<comment type="caution">
    <text evidence="4">The sequence shown here is derived from an EMBL/GenBank/DDBJ whole genome shotgun (WGS) entry which is preliminary data.</text>
</comment>
<dbReference type="AlphaFoldDB" id="A0A7W8B9M0"/>
<organism evidence="4 5">
    <name type="scientific">Streptomyces eurocidicus</name>
    <name type="common">Streptoverticillium eurocidicus</name>
    <dbReference type="NCBI Taxonomy" id="66423"/>
    <lineage>
        <taxon>Bacteria</taxon>
        <taxon>Bacillati</taxon>
        <taxon>Actinomycetota</taxon>
        <taxon>Actinomycetes</taxon>
        <taxon>Kitasatosporales</taxon>
        <taxon>Streptomycetaceae</taxon>
        <taxon>Streptomyces</taxon>
    </lineage>
</organism>
<dbReference type="InterPro" id="IPR001867">
    <property type="entry name" value="OmpR/PhoB-type_DNA-bd"/>
</dbReference>
<feature type="DNA-binding region" description="OmpR/PhoB-type" evidence="2">
    <location>
        <begin position="1"/>
        <end position="66"/>
    </location>
</feature>
<dbReference type="GO" id="GO:0000160">
    <property type="term" value="P:phosphorelay signal transduction system"/>
    <property type="evidence" value="ECO:0007669"/>
    <property type="project" value="InterPro"/>
</dbReference>
<protein>
    <submittedName>
        <fullName evidence="4">DNA-binding response OmpR family regulator</fullName>
    </submittedName>
</protein>
<dbReference type="GO" id="GO:0006355">
    <property type="term" value="P:regulation of DNA-templated transcription"/>
    <property type="evidence" value="ECO:0007669"/>
    <property type="project" value="InterPro"/>
</dbReference>
<feature type="domain" description="OmpR/PhoB-type" evidence="3">
    <location>
        <begin position="1"/>
        <end position="66"/>
    </location>
</feature>
<dbReference type="SUPFAM" id="SSF46894">
    <property type="entry name" value="C-terminal effector domain of the bipartite response regulators"/>
    <property type="match status" value="1"/>
</dbReference>
<dbReference type="Pfam" id="PF00486">
    <property type="entry name" value="Trans_reg_C"/>
    <property type="match status" value="1"/>
</dbReference>
<name>A0A7W8B9M0_STREU</name>
<accession>A0A7W8B9M0</accession>
<sequence>MLEFLMRHRDEVVGKTDILTHVWDENFDGDTNIVEGYVGYLRRKTDAPFGRRTIETVRGAGYRLLSTGE</sequence>
<dbReference type="SMART" id="SM00862">
    <property type="entry name" value="Trans_reg_C"/>
    <property type="match status" value="1"/>
</dbReference>
<dbReference type="Proteomes" id="UP000528608">
    <property type="component" value="Unassembled WGS sequence"/>
</dbReference>
<evidence type="ECO:0000256" key="1">
    <source>
        <dbReference type="ARBA" id="ARBA00023125"/>
    </source>
</evidence>
<gene>
    <name evidence="4" type="ORF">FHS36_002753</name>
</gene>
<evidence type="ECO:0000259" key="3">
    <source>
        <dbReference type="PROSITE" id="PS51755"/>
    </source>
</evidence>
<dbReference type="Gene3D" id="1.10.10.10">
    <property type="entry name" value="Winged helix-like DNA-binding domain superfamily/Winged helix DNA-binding domain"/>
    <property type="match status" value="1"/>
</dbReference>
<keyword evidence="1 2" id="KW-0238">DNA-binding</keyword>
<dbReference type="PROSITE" id="PS51755">
    <property type="entry name" value="OMPR_PHOB"/>
    <property type="match status" value="1"/>
</dbReference>
<evidence type="ECO:0000313" key="4">
    <source>
        <dbReference type="EMBL" id="MBB5119320.1"/>
    </source>
</evidence>
<reference evidence="4 5" key="1">
    <citation type="submission" date="2020-08" db="EMBL/GenBank/DDBJ databases">
        <title>Genomic Encyclopedia of Type Strains, Phase III (KMG-III): the genomes of soil and plant-associated and newly described type strains.</title>
        <authorList>
            <person name="Whitman W."/>
        </authorList>
    </citation>
    <scope>NUCLEOTIDE SEQUENCE [LARGE SCALE GENOMIC DNA]</scope>
    <source>
        <strain evidence="4 5">CECT 3259</strain>
    </source>
</reference>
<dbReference type="GO" id="GO:0003677">
    <property type="term" value="F:DNA binding"/>
    <property type="evidence" value="ECO:0007669"/>
    <property type="project" value="UniProtKB-UniRule"/>
</dbReference>
<evidence type="ECO:0000313" key="5">
    <source>
        <dbReference type="Proteomes" id="UP000528608"/>
    </source>
</evidence>
<evidence type="ECO:0000256" key="2">
    <source>
        <dbReference type="PROSITE-ProRule" id="PRU01091"/>
    </source>
</evidence>
<dbReference type="EMBL" id="JACHJF010000007">
    <property type="protein sequence ID" value="MBB5119320.1"/>
    <property type="molecule type" value="Genomic_DNA"/>
</dbReference>
<dbReference type="InterPro" id="IPR036388">
    <property type="entry name" value="WH-like_DNA-bd_sf"/>
</dbReference>
<dbReference type="InterPro" id="IPR016032">
    <property type="entry name" value="Sig_transdc_resp-reg_C-effctor"/>
</dbReference>
<proteinExistence type="predicted"/>